<dbReference type="RefSeq" id="WP_132013760.1">
    <property type="nucleotide sequence ID" value="NZ_SLUN01000007.1"/>
</dbReference>
<organism evidence="5 6">
    <name type="scientific">Hydrogenispora ethanolica</name>
    <dbReference type="NCBI Taxonomy" id="1082276"/>
    <lineage>
        <taxon>Bacteria</taxon>
        <taxon>Bacillati</taxon>
        <taxon>Bacillota</taxon>
        <taxon>Hydrogenispora</taxon>
    </lineage>
</organism>
<dbReference type="InterPro" id="IPR007160">
    <property type="entry name" value="DUF362"/>
</dbReference>
<evidence type="ECO:0000259" key="4">
    <source>
        <dbReference type="PROSITE" id="PS51379"/>
    </source>
</evidence>
<dbReference type="PROSITE" id="PS51379">
    <property type="entry name" value="4FE4S_FER_2"/>
    <property type="match status" value="2"/>
</dbReference>
<feature type="domain" description="4Fe-4S ferredoxin-type" evidence="4">
    <location>
        <begin position="205"/>
        <end position="234"/>
    </location>
</feature>
<protein>
    <recommendedName>
        <fullName evidence="4">4Fe-4S ferredoxin-type domain-containing protein</fullName>
    </recommendedName>
</protein>
<sequence length="359" mass="39875">MSATVLFSPVTFDKYDSEVTLPAKFGRLIDRLGMAETVQGKWTVIKMHLGRRIGYSTIPPLFVKILVDKLQSYGAKVYISDQEIANAKARGYSEDYLGVPIVPACGVTGKYFYEQRVDFKTFQNVDVAGNIYDAEVMIDLSHVKGHGACGYGGACKNIAMGCVTDRTRQQIHGLEGGLEWNEQLCSGCELCVNSCNHDANSFQDGKYRVNFHHCTYCQHCVKVCPSGALTMDARRYEDFQQGMAICTDTVLKQFQPGHVFYINVLLQITALCDCWGLTTPALVPDLGIMAATDIVAIEQACLDAIRFENLIPSGIPQGMELGTSGHLFERLHGKNPFIQLQELEKRGLGNREYRLETVE</sequence>
<dbReference type="Gene3D" id="3.30.70.20">
    <property type="match status" value="1"/>
</dbReference>
<keyword evidence="2" id="KW-0408">Iron</keyword>
<name>A0A4V2QFE1_HYDET</name>
<dbReference type="OrthoDB" id="9781559at2"/>
<dbReference type="Proteomes" id="UP000295008">
    <property type="component" value="Unassembled WGS sequence"/>
</dbReference>
<feature type="domain" description="4Fe-4S ferredoxin-type" evidence="4">
    <location>
        <begin position="176"/>
        <end position="204"/>
    </location>
</feature>
<dbReference type="Pfam" id="PF12838">
    <property type="entry name" value="Fer4_7"/>
    <property type="match status" value="1"/>
</dbReference>
<dbReference type="PROSITE" id="PS00198">
    <property type="entry name" value="4FE4S_FER_1"/>
    <property type="match status" value="1"/>
</dbReference>
<dbReference type="Pfam" id="PF04015">
    <property type="entry name" value="DUF362"/>
    <property type="match status" value="1"/>
</dbReference>
<dbReference type="InterPro" id="IPR017900">
    <property type="entry name" value="4Fe4S_Fe_S_CS"/>
</dbReference>
<evidence type="ECO:0000313" key="5">
    <source>
        <dbReference type="EMBL" id="TCL71617.1"/>
    </source>
</evidence>
<keyword evidence="6" id="KW-1185">Reference proteome</keyword>
<evidence type="ECO:0000313" key="6">
    <source>
        <dbReference type="Proteomes" id="UP000295008"/>
    </source>
</evidence>
<dbReference type="InterPro" id="IPR017896">
    <property type="entry name" value="4Fe4S_Fe-S-bd"/>
</dbReference>
<dbReference type="AlphaFoldDB" id="A0A4V2QFE1"/>
<gene>
    <name evidence="5" type="ORF">EDC14_100780</name>
</gene>
<evidence type="ECO:0000256" key="2">
    <source>
        <dbReference type="ARBA" id="ARBA00023004"/>
    </source>
</evidence>
<evidence type="ECO:0000256" key="1">
    <source>
        <dbReference type="ARBA" id="ARBA00022723"/>
    </source>
</evidence>
<reference evidence="5 6" key="1">
    <citation type="submission" date="2019-03" db="EMBL/GenBank/DDBJ databases">
        <title>Genomic Encyclopedia of Type Strains, Phase IV (KMG-IV): sequencing the most valuable type-strain genomes for metagenomic binning, comparative biology and taxonomic classification.</title>
        <authorList>
            <person name="Goeker M."/>
        </authorList>
    </citation>
    <scope>NUCLEOTIDE SEQUENCE [LARGE SCALE GENOMIC DNA]</scope>
    <source>
        <strain evidence="5 6">LX-B</strain>
    </source>
</reference>
<dbReference type="EMBL" id="SLUN01000007">
    <property type="protein sequence ID" value="TCL71617.1"/>
    <property type="molecule type" value="Genomic_DNA"/>
</dbReference>
<dbReference type="GO" id="GO:0051536">
    <property type="term" value="F:iron-sulfur cluster binding"/>
    <property type="evidence" value="ECO:0007669"/>
    <property type="project" value="UniProtKB-KW"/>
</dbReference>
<comment type="caution">
    <text evidence="5">The sequence shown here is derived from an EMBL/GenBank/DDBJ whole genome shotgun (WGS) entry which is preliminary data.</text>
</comment>
<keyword evidence="1" id="KW-0479">Metal-binding</keyword>
<dbReference type="GO" id="GO:0046872">
    <property type="term" value="F:metal ion binding"/>
    <property type="evidence" value="ECO:0007669"/>
    <property type="project" value="UniProtKB-KW"/>
</dbReference>
<keyword evidence="3" id="KW-0411">Iron-sulfur</keyword>
<accession>A0A4V2QFE1</accession>
<dbReference type="SUPFAM" id="SSF54862">
    <property type="entry name" value="4Fe-4S ferredoxins"/>
    <property type="match status" value="1"/>
</dbReference>
<proteinExistence type="predicted"/>
<evidence type="ECO:0000256" key="3">
    <source>
        <dbReference type="ARBA" id="ARBA00023014"/>
    </source>
</evidence>